<dbReference type="PATRIC" id="fig|1088721.3.peg.5122"/>
<gene>
    <name evidence="1" type="ORF">NSU_pLA2083</name>
</gene>
<evidence type="ECO:0000313" key="1">
    <source>
        <dbReference type="EMBL" id="EHJ57890.1"/>
    </source>
</evidence>
<keyword evidence="1" id="KW-0614">Plasmid</keyword>
<comment type="caution">
    <text evidence="1">The sequence shown here is derived from an EMBL/GenBank/DDBJ whole genome shotgun (WGS) entry which is preliminary data.</text>
</comment>
<dbReference type="InterPro" id="IPR022243">
    <property type="entry name" value="DUF3768"/>
</dbReference>
<proteinExistence type="predicted"/>
<dbReference type="eggNOG" id="ENOG5032YTM">
    <property type="taxonomic scope" value="Bacteria"/>
</dbReference>
<geneLocation type="plasmid" evidence="1">
    <name>pLA2</name>
</geneLocation>
<dbReference type="AlphaFoldDB" id="G6ELK9"/>
<organism evidence="1 2">
    <name type="scientific">Novosphingobium pentaromativorans US6-1</name>
    <dbReference type="NCBI Taxonomy" id="1088721"/>
    <lineage>
        <taxon>Bacteria</taxon>
        <taxon>Pseudomonadati</taxon>
        <taxon>Pseudomonadota</taxon>
        <taxon>Alphaproteobacteria</taxon>
        <taxon>Sphingomonadales</taxon>
        <taxon>Sphingomonadaceae</taxon>
        <taxon>Novosphingobium</taxon>
    </lineage>
</organism>
<protein>
    <submittedName>
        <fullName evidence="1">Uncharacterized protein</fullName>
    </submittedName>
</protein>
<dbReference type="EMBL" id="AGFM01000123">
    <property type="protein sequence ID" value="EHJ57890.1"/>
    <property type="molecule type" value="Genomic_DNA"/>
</dbReference>
<name>G6ELK9_9SPHN</name>
<reference evidence="1 2" key="1">
    <citation type="journal article" date="2012" name="J. Bacteriol.">
        <title>Genome sequence of benzo(a)pyrene-degrading bacterium Novosphingobium pentaromativorans US6-1.</title>
        <authorList>
            <person name="Luo Y.R."/>
            <person name="Kang S.G."/>
            <person name="Kim S.J."/>
            <person name="Kim M.R."/>
            <person name="Li N."/>
            <person name="Lee J.H."/>
            <person name="Kwon K.K."/>
        </authorList>
    </citation>
    <scope>NUCLEOTIDE SEQUENCE [LARGE SCALE GENOMIC DNA]</scope>
    <source>
        <strain evidence="1 2">US6-1</strain>
        <plasmid evidence="1">pLA2</plasmid>
    </source>
</reference>
<evidence type="ECO:0000313" key="2">
    <source>
        <dbReference type="Proteomes" id="UP000004030"/>
    </source>
</evidence>
<sequence>MWKFDLYEGYPVKGNSFGVVGDLACRVPRFRHAQSAHRLVSGRELSLLPQSVFTTLDRATVGADQTITGRFSGAINLHGHTLNQSAGLIEPVATEASSHAELGAVRDQTGFHKTPKCNQQFSCQGDYADLGRTLSFSFEPFAIPQRQFTAWLIAKPAPRKFDHQAACSSVSGLADALVAIHTSTGIRTGCQAEKRGEVSSTGKLSAKNLRDQHGRAVRADATQLLKPRSFVRAWEAGIFSRKRFGAGSFDLFDLRIQQCQAFKAARDLLSQVRRQCASVAGPHVVQLGSPVATFQCLHMRYPVKSQQRPDAGNNLGPLADQVAPFPHKASGILLFGGGYGDDPTDAVIPCEIGFENADHRFRVNSVGLSPFAAPRNQETGWVQDIGVNVASTKQPSKPEPVIADLEAKPNGNGSGALCASTILEFPQMPAKCFTISRRKRRQRNFCSSRRQRCNKPRTLAEFNAYIDRRCVGAFGEYRNHGGLSDGRGSTVYRPAQAGIHRIYYDRDLEFGSAEPWNPDATTRVLTILLTSEY</sequence>
<keyword evidence="2" id="KW-1185">Reference proteome</keyword>
<dbReference type="Proteomes" id="UP000004030">
    <property type="component" value="Unassembled WGS sequence"/>
</dbReference>
<accession>G6ELK9</accession>
<dbReference type="Pfam" id="PF12599">
    <property type="entry name" value="DUF3768"/>
    <property type="match status" value="1"/>
</dbReference>